<dbReference type="EMBL" id="LN831302">
    <property type="protein sequence ID" value="CQH48505.1"/>
    <property type="molecule type" value="Genomic_DNA"/>
</dbReference>
<dbReference type="STRING" id="1407499.HHUB_1426"/>
<dbReference type="AlphaFoldDB" id="A0A0U5GXV2"/>
<dbReference type="RefSeq" id="WP_059055747.1">
    <property type="nucleotide sequence ID" value="NZ_CEML01000002.1"/>
</dbReference>
<accession>A0A0U5GXV2</accession>
<proteinExistence type="predicted"/>
<sequence>MDYTQERVATLHDYGGADPAAPTGRAAVVVPMTDREYAGLAPERVFSELERVDPAEVVVPLRAPAERVPEFRDWLADFDVPLTVLWCDGPRVEALLDDAGLAGERGKGRDVWLALGVAARHDYVVVHDADTTTYEARDVRKLLFPLADGFEFSKGYYARVENDRLYGRLFRLFYEPLVDALADSHDHEVLDFLGAFRYALAGECAMTADLARGLRVQRRWGLEVGTLGEAFRLAGTDGAAQVDLGRYEHDHRAVSGPTGLSEMSEGVGAALFRAVEDAGVEVDYDALAERYLDAADRFVRAYGADAAFNDLDYDGEQERAQTRTYADAIAEPGTDTRLPAWTDTSLDADEVAAAAAADAEEAAARAGGSSDSATDGEP</sequence>
<dbReference type="InterPro" id="IPR029044">
    <property type="entry name" value="Nucleotide-diphossugar_trans"/>
</dbReference>
<organism evidence="2 3">
    <name type="scientific">Halobacterium hubeiense</name>
    <dbReference type="NCBI Taxonomy" id="1407499"/>
    <lineage>
        <taxon>Archaea</taxon>
        <taxon>Methanobacteriati</taxon>
        <taxon>Methanobacteriota</taxon>
        <taxon>Stenosarchaea group</taxon>
        <taxon>Halobacteria</taxon>
        <taxon>Halobacteriales</taxon>
        <taxon>Halobacteriaceae</taxon>
        <taxon>Halobacterium</taxon>
    </lineage>
</organism>
<evidence type="ECO:0000256" key="1">
    <source>
        <dbReference type="SAM" id="MobiDB-lite"/>
    </source>
</evidence>
<dbReference type="SUPFAM" id="SSF53448">
    <property type="entry name" value="Nucleotide-diphospho-sugar transferases"/>
    <property type="match status" value="1"/>
</dbReference>
<dbReference type="KEGG" id="hhb:Hhub_1426"/>
<dbReference type="GO" id="GO:0016757">
    <property type="term" value="F:glycosyltransferase activity"/>
    <property type="evidence" value="ECO:0007669"/>
    <property type="project" value="UniProtKB-KW"/>
</dbReference>
<name>A0A0U5GXV2_9EURY</name>
<evidence type="ECO:0000313" key="3">
    <source>
        <dbReference type="Proteomes" id="UP000066737"/>
    </source>
</evidence>
<dbReference type="EC" id="2.4.-.-" evidence="2"/>
<dbReference type="OrthoDB" id="123709at2157"/>
<keyword evidence="2" id="KW-0328">Glycosyltransferase</keyword>
<keyword evidence="2" id="KW-0808">Transferase</keyword>
<feature type="compositionally biased region" description="Low complexity" evidence="1">
    <location>
        <begin position="364"/>
        <end position="378"/>
    </location>
</feature>
<protein>
    <submittedName>
        <fullName evidence="2">Probable glycosyltransferase, type 2</fullName>
        <ecNumber evidence="2">2.4.-.-</ecNumber>
    </submittedName>
</protein>
<evidence type="ECO:0000313" key="2">
    <source>
        <dbReference type="EMBL" id="CQH48505.1"/>
    </source>
</evidence>
<keyword evidence="3" id="KW-1185">Reference proteome</keyword>
<dbReference type="Gene3D" id="3.90.550.10">
    <property type="entry name" value="Spore Coat Polysaccharide Biosynthesis Protein SpsA, Chain A"/>
    <property type="match status" value="1"/>
</dbReference>
<reference evidence="3" key="1">
    <citation type="journal article" date="2016" name="Environ. Microbiol.">
        <title>The complete genome of a viable archaeum isolated from 123-million-year-old rock salt.</title>
        <authorList>
            <person name="Jaakkola S.T."/>
            <person name="Pfeiffer F."/>
            <person name="Ravantti J.J."/>
            <person name="Guo Q."/>
            <person name="Liu Y."/>
            <person name="Chen X."/>
            <person name="Ma H."/>
            <person name="Yang C."/>
            <person name="Oksanen H.M."/>
            <person name="Bamford D.H."/>
        </authorList>
    </citation>
    <scope>NUCLEOTIDE SEQUENCE</scope>
    <source>
        <strain evidence="3">JI20-1</strain>
    </source>
</reference>
<dbReference type="Proteomes" id="UP000066737">
    <property type="component" value="Chromosome I"/>
</dbReference>
<dbReference type="GeneID" id="26658117"/>
<feature type="region of interest" description="Disordered" evidence="1">
    <location>
        <begin position="352"/>
        <end position="378"/>
    </location>
</feature>
<gene>
    <name evidence="2" type="ORF">HHUB_1426</name>
</gene>